<evidence type="ECO:0000313" key="2">
    <source>
        <dbReference type="EMBL" id="GFQ01644.1"/>
    </source>
</evidence>
<dbReference type="Pfam" id="PF07734">
    <property type="entry name" value="FBA_1"/>
    <property type="match status" value="1"/>
</dbReference>
<reference evidence="2" key="1">
    <citation type="submission" date="2020-07" db="EMBL/GenBank/DDBJ databases">
        <title>Ethylene signaling mediates host invasion by parasitic plants.</title>
        <authorList>
            <person name="Yoshida S."/>
        </authorList>
    </citation>
    <scope>NUCLEOTIDE SEQUENCE</scope>
    <source>
        <strain evidence="2">Okayama</strain>
    </source>
</reference>
<comment type="caution">
    <text evidence="2">The sequence shown here is derived from an EMBL/GenBank/DDBJ whole genome shotgun (WGS) entry which is preliminary data.</text>
</comment>
<evidence type="ECO:0000259" key="1">
    <source>
        <dbReference type="Pfam" id="PF07734"/>
    </source>
</evidence>
<gene>
    <name evidence="2" type="ORF">PHJA_002308300</name>
</gene>
<keyword evidence="3" id="KW-1185">Reference proteome</keyword>
<dbReference type="EMBL" id="BMAC01000698">
    <property type="protein sequence ID" value="GFQ01644.1"/>
    <property type="molecule type" value="Genomic_DNA"/>
</dbReference>
<dbReference type="InterPro" id="IPR050796">
    <property type="entry name" value="SCF_F-box_component"/>
</dbReference>
<dbReference type="InterPro" id="IPR017451">
    <property type="entry name" value="F-box-assoc_interact_dom"/>
</dbReference>
<name>A0A830D0G6_9LAMI</name>
<dbReference type="PANTHER" id="PTHR31672">
    <property type="entry name" value="BNACNNG10540D PROTEIN"/>
    <property type="match status" value="1"/>
</dbReference>
<dbReference type="NCBIfam" id="TIGR01640">
    <property type="entry name" value="F_box_assoc_1"/>
    <property type="match status" value="1"/>
</dbReference>
<organism evidence="2 3">
    <name type="scientific">Phtheirospermum japonicum</name>
    <dbReference type="NCBI Taxonomy" id="374723"/>
    <lineage>
        <taxon>Eukaryota</taxon>
        <taxon>Viridiplantae</taxon>
        <taxon>Streptophyta</taxon>
        <taxon>Embryophyta</taxon>
        <taxon>Tracheophyta</taxon>
        <taxon>Spermatophyta</taxon>
        <taxon>Magnoliopsida</taxon>
        <taxon>eudicotyledons</taxon>
        <taxon>Gunneridae</taxon>
        <taxon>Pentapetalae</taxon>
        <taxon>asterids</taxon>
        <taxon>lamiids</taxon>
        <taxon>Lamiales</taxon>
        <taxon>Orobanchaceae</taxon>
        <taxon>Orobanchaceae incertae sedis</taxon>
        <taxon>Phtheirospermum</taxon>
    </lineage>
</organism>
<dbReference type="PANTHER" id="PTHR31672:SF13">
    <property type="entry name" value="F-BOX PROTEIN CPR30-LIKE"/>
    <property type="match status" value="1"/>
</dbReference>
<evidence type="ECO:0000313" key="3">
    <source>
        <dbReference type="Proteomes" id="UP000653305"/>
    </source>
</evidence>
<dbReference type="AlphaFoldDB" id="A0A830D0G6"/>
<dbReference type="OrthoDB" id="591557at2759"/>
<feature type="domain" description="F-box associated beta-propeller type 1" evidence="1">
    <location>
        <begin position="35"/>
        <end position="164"/>
    </location>
</feature>
<proteinExistence type="predicted"/>
<sequence>MLTICNPDFELIHCSVQSLMFSPLTVAHNIDYPKKNPHCTVWIAGSCNGLICVAIDESDMFLWNPTTRTSKKLPLFAVTLRQGFYYIWRFGYDESSDDYKVVSIFCVFGNEGLYESVVKIYSLRADSWKSIGGFEGGVPLDDSEKFTSGKIPFPGDTWWVGVQVEHRVPRFEDRGLRDCRAAGLRGGLFRFVSGAAGRVHLRAITTRKQDRFIKSLFKIVWLKKRTKFNYICRFKVYTSSSEFT</sequence>
<dbReference type="InterPro" id="IPR006527">
    <property type="entry name" value="F-box-assoc_dom_typ1"/>
</dbReference>
<dbReference type="Proteomes" id="UP000653305">
    <property type="component" value="Unassembled WGS sequence"/>
</dbReference>
<accession>A0A830D0G6</accession>
<protein>
    <submittedName>
        <fullName evidence="2">F-box/kelch-repeat protein at3g06240</fullName>
    </submittedName>
</protein>